<dbReference type="PANTHER" id="PTHR48098:SF1">
    <property type="entry name" value="DIACYLGLYCEROL ACYLTRANSFERASE_MYCOLYLTRANSFERASE AG85A"/>
    <property type="match status" value="1"/>
</dbReference>
<feature type="region of interest" description="Disordered" evidence="1">
    <location>
        <begin position="345"/>
        <end position="395"/>
    </location>
</feature>
<sequence length="395" mass="42440">MSAQILTVVLAVTTAVATGWAWNRVRAWWRWPTRMLALVCCLVTAFAVAGVAVNRKLHMYTSWEQFTGDNQAAPPPEPAPRTSDAGPKAGRLVTVTIDGKRSGIQLPAYVYLPPSYDSSTGRLPVIEAFAGFPGTPQTWFDVADPREVAEREINAGRMPQTIMVFPVQHPSPTRDSECVDAVGGAQFDTYLSLDLQDYIGTHFRARTDRAGWGVFGFSTGGFCAVNLAMRHPDRYAAAVSFSGYFTAITDRTTGDLYRGNNRVRDENSPLWRLKNLPAPTLSLYLASAQDDPKGVAQIQDMMAASRSPLRLTTALVPQGGHTGYAWRALAPAALDWMSAQLGGPIEGVPGGRPDATATAVSGLAPAPGNGRPSDGPKNRHPKPVASPPRRGAAND</sequence>
<comment type="caution">
    <text evidence="3">The sequence shown here is derived from an EMBL/GenBank/DDBJ whole genome shotgun (WGS) entry which is preliminary data.</text>
</comment>
<dbReference type="PANTHER" id="PTHR48098">
    <property type="entry name" value="ENTEROCHELIN ESTERASE-RELATED"/>
    <property type="match status" value="1"/>
</dbReference>
<evidence type="ECO:0000313" key="4">
    <source>
        <dbReference type="Proteomes" id="UP000653674"/>
    </source>
</evidence>
<evidence type="ECO:0000256" key="1">
    <source>
        <dbReference type="SAM" id="MobiDB-lite"/>
    </source>
</evidence>
<keyword evidence="2" id="KW-1133">Transmembrane helix</keyword>
<dbReference type="AlphaFoldDB" id="A0A8J3LMZ6"/>
<dbReference type="InterPro" id="IPR029058">
    <property type="entry name" value="AB_hydrolase_fold"/>
</dbReference>
<keyword evidence="2" id="KW-0812">Transmembrane</keyword>
<evidence type="ECO:0000313" key="3">
    <source>
        <dbReference type="EMBL" id="GIG76148.1"/>
    </source>
</evidence>
<protein>
    <submittedName>
        <fullName evidence="3">Esterase</fullName>
    </submittedName>
</protein>
<accession>A0A8J3LMZ6</accession>
<dbReference type="Pfam" id="PF00756">
    <property type="entry name" value="Esterase"/>
    <property type="match status" value="1"/>
</dbReference>
<dbReference type="GO" id="GO:0016747">
    <property type="term" value="F:acyltransferase activity, transferring groups other than amino-acyl groups"/>
    <property type="evidence" value="ECO:0007669"/>
    <property type="project" value="TreeGrafter"/>
</dbReference>
<dbReference type="RefSeq" id="WP_168079343.1">
    <property type="nucleotide sequence ID" value="NZ_BAAAQJ010000004.1"/>
</dbReference>
<evidence type="ECO:0000256" key="2">
    <source>
        <dbReference type="SAM" id="Phobius"/>
    </source>
</evidence>
<dbReference type="SUPFAM" id="SSF53474">
    <property type="entry name" value="alpha/beta-Hydrolases"/>
    <property type="match status" value="1"/>
</dbReference>
<organism evidence="3 4">
    <name type="scientific">Planosporangium flavigriseum</name>
    <dbReference type="NCBI Taxonomy" id="373681"/>
    <lineage>
        <taxon>Bacteria</taxon>
        <taxon>Bacillati</taxon>
        <taxon>Actinomycetota</taxon>
        <taxon>Actinomycetes</taxon>
        <taxon>Micromonosporales</taxon>
        <taxon>Micromonosporaceae</taxon>
        <taxon>Planosporangium</taxon>
    </lineage>
</organism>
<feature type="transmembrane region" description="Helical" evidence="2">
    <location>
        <begin position="31"/>
        <end position="53"/>
    </location>
</feature>
<reference evidence="3" key="1">
    <citation type="submission" date="2021-01" db="EMBL/GenBank/DDBJ databases">
        <title>Whole genome shotgun sequence of Planosporangium flavigriseum NBRC 105377.</title>
        <authorList>
            <person name="Komaki H."/>
            <person name="Tamura T."/>
        </authorList>
    </citation>
    <scope>NUCLEOTIDE SEQUENCE</scope>
    <source>
        <strain evidence="3">NBRC 105377</strain>
    </source>
</reference>
<dbReference type="Gene3D" id="3.40.50.1820">
    <property type="entry name" value="alpha/beta hydrolase"/>
    <property type="match status" value="1"/>
</dbReference>
<dbReference type="Proteomes" id="UP000653674">
    <property type="component" value="Unassembled WGS sequence"/>
</dbReference>
<dbReference type="InterPro" id="IPR050583">
    <property type="entry name" value="Mycobacterial_A85_antigen"/>
</dbReference>
<feature type="region of interest" description="Disordered" evidence="1">
    <location>
        <begin position="68"/>
        <end position="89"/>
    </location>
</feature>
<name>A0A8J3LMZ6_9ACTN</name>
<dbReference type="EMBL" id="BONU01000045">
    <property type="protein sequence ID" value="GIG76148.1"/>
    <property type="molecule type" value="Genomic_DNA"/>
</dbReference>
<dbReference type="InterPro" id="IPR000801">
    <property type="entry name" value="Esterase-like"/>
</dbReference>
<keyword evidence="2" id="KW-0472">Membrane</keyword>
<gene>
    <name evidence="3" type="ORF">Pfl04_45520</name>
</gene>
<proteinExistence type="predicted"/>
<keyword evidence="4" id="KW-1185">Reference proteome</keyword>